<sequence>MKNPKFVFAVVLAVVFCFAGYNLWSYFKEQQVIQAAEDLRIEQRRAERAAERARVSAELEAQRLESEQTKEQARLDKEARKAEEVLRREEARIKAEAEAEVRRAEQKAEQAAQSAQRLAGKTKDARTITHVPEIHPETLINLIKLSPRYVLDKPVEFLGVTYSVRDLNIRSDRQFMVYDGMDAMMLFSIIDQDRTQLQALIDIGMDVNASNEGGFTPLMFAAAYAYPETARFLIKQGADINAQAYVLDLNALHIAALKNPDPKMVEVFLDAGLALEGLAQNGYTPLQLAAIDNMNIEVVEALIDKGANIDVYDEDGKSVKSVVQERIDAVGGYRFISKEVNARVLEKLEP</sequence>
<keyword evidence="7" id="KW-1185">Reference proteome</keyword>
<keyword evidence="5" id="KW-0812">Transmembrane</keyword>
<dbReference type="PROSITE" id="PS50297">
    <property type="entry name" value="ANK_REP_REGION"/>
    <property type="match status" value="2"/>
</dbReference>
<feature type="transmembrane region" description="Helical" evidence="5">
    <location>
        <begin position="6"/>
        <end position="24"/>
    </location>
</feature>
<dbReference type="SMART" id="SM00248">
    <property type="entry name" value="ANK"/>
    <property type="match status" value="4"/>
</dbReference>
<dbReference type="InterPro" id="IPR036770">
    <property type="entry name" value="Ankyrin_rpt-contain_sf"/>
</dbReference>
<feature type="region of interest" description="Disordered" evidence="4">
    <location>
        <begin position="104"/>
        <end position="124"/>
    </location>
</feature>
<protein>
    <submittedName>
        <fullName evidence="6">Ankyrin repeat domain-containing protein</fullName>
    </submittedName>
</protein>
<dbReference type="RefSeq" id="WP_203243630.1">
    <property type="nucleotide sequence ID" value="NZ_JAFBRH010000013.1"/>
</dbReference>
<dbReference type="AlphaFoldDB" id="A0AAE2W245"/>
<dbReference type="PANTHER" id="PTHR24189">
    <property type="entry name" value="MYOTROPHIN"/>
    <property type="match status" value="1"/>
</dbReference>
<evidence type="ECO:0000313" key="7">
    <source>
        <dbReference type="Proteomes" id="UP000732193"/>
    </source>
</evidence>
<evidence type="ECO:0000256" key="5">
    <source>
        <dbReference type="SAM" id="Phobius"/>
    </source>
</evidence>
<dbReference type="InterPro" id="IPR002110">
    <property type="entry name" value="Ankyrin_rpt"/>
</dbReference>
<dbReference type="InterPro" id="IPR050745">
    <property type="entry name" value="Multifunctional_regulatory"/>
</dbReference>
<organism evidence="6 7">
    <name type="scientific">Sulfitobacter geojensis</name>
    <dbReference type="NCBI Taxonomy" id="1342299"/>
    <lineage>
        <taxon>Bacteria</taxon>
        <taxon>Pseudomonadati</taxon>
        <taxon>Pseudomonadota</taxon>
        <taxon>Alphaproteobacteria</taxon>
        <taxon>Rhodobacterales</taxon>
        <taxon>Roseobacteraceae</taxon>
        <taxon>Sulfitobacter</taxon>
    </lineage>
</organism>
<evidence type="ECO:0000256" key="4">
    <source>
        <dbReference type="SAM" id="MobiDB-lite"/>
    </source>
</evidence>
<accession>A0AAE2W245</accession>
<dbReference type="SUPFAM" id="SSF48403">
    <property type="entry name" value="Ankyrin repeat"/>
    <property type="match status" value="1"/>
</dbReference>
<evidence type="ECO:0000256" key="1">
    <source>
        <dbReference type="ARBA" id="ARBA00022737"/>
    </source>
</evidence>
<feature type="repeat" description="ANK" evidence="3">
    <location>
        <begin position="281"/>
        <end position="314"/>
    </location>
</feature>
<dbReference type="EMBL" id="JAFBRM010000013">
    <property type="protein sequence ID" value="MBM1715953.1"/>
    <property type="molecule type" value="Genomic_DNA"/>
</dbReference>
<evidence type="ECO:0000256" key="2">
    <source>
        <dbReference type="ARBA" id="ARBA00023043"/>
    </source>
</evidence>
<evidence type="ECO:0000256" key="3">
    <source>
        <dbReference type="PROSITE-ProRule" id="PRU00023"/>
    </source>
</evidence>
<keyword evidence="5" id="KW-0472">Membrane</keyword>
<dbReference type="Gene3D" id="1.25.40.20">
    <property type="entry name" value="Ankyrin repeat-containing domain"/>
    <property type="match status" value="1"/>
</dbReference>
<keyword evidence="2 3" id="KW-0040">ANK repeat</keyword>
<evidence type="ECO:0000313" key="6">
    <source>
        <dbReference type="EMBL" id="MBM1715953.1"/>
    </source>
</evidence>
<proteinExistence type="predicted"/>
<feature type="repeat" description="ANK" evidence="3">
    <location>
        <begin position="213"/>
        <end position="245"/>
    </location>
</feature>
<keyword evidence="1" id="KW-0677">Repeat</keyword>
<dbReference type="Proteomes" id="UP000732193">
    <property type="component" value="Unassembled WGS sequence"/>
</dbReference>
<gene>
    <name evidence="6" type="ORF">JQV55_20450</name>
</gene>
<dbReference type="Pfam" id="PF12796">
    <property type="entry name" value="Ank_2"/>
    <property type="match status" value="2"/>
</dbReference>
<keyword evidence="5" id="KW-1133">Transmembrane helix</keyword>
<dbReference type="PROSITE" id="PS50088">
    <property type="entry name" value="ANK_REPEAT"/>
    <property type="match status" value="2"/>
</dbReference>
<reference evidence="6 7" key="1">
    <citation type="submission" date="2021-01" db="EMBL/GenBank/DDBJ databases">
        <title>Diatom-associated Roseobacters Show Island Model of Population Structure.</title>
        <authorList>
            <person name="Qu L."/>
            <person name="Feng X."/>
            <person name="Chen Y."/>
            <person name="Li L."/>
            <person name="Wang X."/>
            <person name="Hu Z."/>
            <person name="Wang H."/>
            <person name="Luo H."/>
        </authorList>
    </citation>
    <scope>NUCLEOTIDE SEQUENCE [LARGE SCALE GENOMIC DNA]</scope>
    <source>
        <strain evidence="6 7">TR60-84</strain>
    </source>
</reference>
<comment type="caution">
    <text evidence="6">The sequence shown here is derived from an EMBL/GenBank/DDBJ whole genome shotgun (WGS) entry which is preliminary data.</text>
</comment>
<name>A0AAE2W245_9RHOB</name>